<evidence type="ECO:0000313" key="3">
    <source>
        <dbReference type="Proteomes" id="UP001215598"/>
    </source>
</evidence>
<protein>
    <submittedName>
        <fullName evidence="2">Uncharacterized protein</fullName>
    </submittedName>
</protein>
<dbReference type="AlphaFoldDB" id="A0AAD7I5J4"/>
<reference evidence="2" key="1">
    <citation type="submission" date="2023-03" db="EMBL/GenBank/DDBJ databases">
        <title>Massive genome expansion in bonnet fungi (Mycena s.s.) driven by repeated elements and novel gene families across ecological guilds.</title>
        <authorList>
            <consortium name="Lawrence Berkeley National Laboratory"/>
            <person name="Harder C.B."/>
            <person name="Miyauchi S."/>
            <person name="Viragh M."/>
            <person name="Kuo A."/>
            <person name="Thoen E."/>
            <person name="Andreopoulos B."/>
            <person name="Lu D."/>
            <person name="Skrede I."/>
            <person name="Drula E."/>
            <person name="Henrissat B."/>
            <person name="Morin E."/>
            <person name="Kohler A."/>
            <person name="Barry K."/>
            <person name="LaButti K."/>
            <person name="Morin E."/>
            <person name="Salamov A."/>
            <person name="Lipzen A."/>
            <person name="Mereny Z."/>
            <person name="Hegedus B."/>
            <person name="Baldrian P."/>
            <person name="Stursova M."/>
            <person name="Weitz H."/>
            <person name="Taylor A."/>
            <person name="Grigoriev I.V."/>
            <person name="Nagy L.G."/>
            <person name="Martin F."/>
            <person name="Kauserud H."/>
        </authorList>
    </citation>
    <scope>NUCLEOTIDE SEQUENCE</scope>
    <source>
        <strain evidence="2">CBHHK182m</strain>
    </source>
</reference>
<accession>A0AAD7I5J4</accession>
<proteinExistence type="predicted"/>
<comment type="caution">
    <text evidence="2">The sequence shown here is derived from an EMBL/GenBank/DDBJ whole genome shotgun (WGS) entry which is preliminary data.</text>
</comment>
<keyword evidence="3" id="KW-1185">Reference proteome</keyword>
<evidence type="ECO:0000256" key="1">
    <source>
        <dbReference type="SAM" id="MobiDB-lite"/>
    </source>
</evidence>
<dbReference type="Proteomes" id="UP001215598">
    <property type="component" value="Unassembled WGS sequence"/>
</dbReference>
<name>A0AAD7I5J4_9AGAR</name>
<gene>
    <name evidence="2" type="ORF">B0H16DRAFT_1695784</name>
</gene>
<sequence length="507" mass="54721">MPLTLSLCPPLCSPHCWLRCYLCSTLQVSALVTQTAVAARVKLSTPSRQSQGLRCPSIVSGDPPTPSHTRNILLTTMSSSAFWITARQRHELTIVSDLLSSTVWDSHHSIDLRTPRTDLPVQQTVRNPANHGPARPVTIFGRERLFGTVSTKGSWRSSITQSPPPARLSNPAESYTGNIFQRCPYPTPLNGIALAAVIWPDSSRLGPFLLQSQSSSWTRIPGHYSTNGRGGCSISGYLAVENITEPGGDVALGEGALFESDRPAARVGLVDGSARMSLARCTSARNLHITQLGPRYASTSKSVIINGPRREGERERIDSESGDIGRRDAFEVDGGGGRAHRIFMCPSAREAGEEGGPFASVSPLSYALRLQRARKHRYSYALRTSAVLCIRARVDPSGCPGFELLGDCIDLDFRSLGRRPASAPQIVRGTTVEDSSALVSGAVYLATFFLVRAAPPAGGFVRRIPTASWHRPSSSQQTRSSSSPLPPSPFTPFFFAFPADAVTKTSH</sequence>
<organism evidence="2 3">
    <name type="scientific">Mycena metata</name>
    <dbReference type="NCBI Taxonomy" id="1033252"/>
    <lineage>
        <taxon>Eukaryota</taxon>
        <taxon>Fungi</taxon>
        <taxon>Dikarya</taxon>
        <taxon>Basidiomycota</taxon>
        <taxon>Agaricomycotina</taxon>
        <taxon>Agaricomycetes</taxon>
        <taxon>Agaricomycetidae</taxon>
        <taxon>Agaricales</taxon>
        <taxon>Marasmiineae</taxon>
        <taxon>Mycenaceae</taxon>
        <taxon>Mycena</taxon>
    </lineage>
</organism>
<evidence type="ECO:0000313" key="2">
    <source>
        <dbReference type="EMBL" id="KAJ7734840.1"/>
    </source>
</evidence>
<feature type="region of interest" description="Disordered" evidence="1">
    <location>
        <begin position="154"/>
        <end position="173"/>
    </location>
</feature>
<dbReference type="EMBL" id="JARKIB010000130">
    <property type="protein sequence ID" value="KAJ7734840.1"/>
    <property type="molecule type" value="Genomic_DNA"/>
</dbReference>